<dbReference type="PANTHER" id="PTHR43537">
    <property type="entry name" value="TRANSCRIPTIONAL REGULATOR, GNTR FAMILY"/>
    <property type="match status" value="1"/>
</dbReference>
<dbReference type="CDD" id="cd07377">
    <property type="entry name" value="WHTH_GntR"/>
    <property type="match status" value="1"/>
</dbReference>
<dbReference type="SUPFAM" id="SSF48008">
    <property type="entry name" value="GntR ligand-binding domain-like"/>
    <property type="match status" value="1"/>
</dbReference>
<dbReference type="GO" id="GO:0003677">
    <property type="term" value="F:DNA binding"/>
    <property type="evidence" value="ECO:0007669"/>
    <property type="project" value="UniProtKB-KW"/>
</dbReference>
<dbReference type="InterPro" id="IPR011711">
    <property type="entry name" value="GntR_C"/>
</dbReference>
<dbReference type="STRING" id="1247726.MIM_c33550"/>
<organism evidence="7 8">
    <name type="scientific">Advenella mimigardefordensis (strain DSM 17166 / LMG 22922 / DPN7)</name>
    <dbReference type="NCBI Taxonomy" id="1247726"/>
    <lineage>
        <taxon>Bacteria</taxon>
        <taxon>Pseudomonadati</taxon>
        <taxon>Pseudomonadota</taxon>
        <taxon>Betaproteobacteria</taxon>
        <taxon>Burkholderiales</taxon>
        <taxon>Alcaligenaceae</taxon>
    </lineage>
</organism>
<feature type="domain" description="HTH gntR-type" evidence="6">
    <location>
        <begin position="26"/>
        <end position="93"/>
    </location>
</feature>
<feature type="coiled-coil region" evidence="4">
    <location>
        <begin position="101"/>
        <end position="134"/>
    </location>
</feature>
<dbReference type="Gene3D" id="1.20.120.530">
    <property type="entry name" value="GntR ligand-binding domain-like"/>
    <property type="match status" value="1"/>
</dbReference>
<dbReference type="EMBL" id="CP003915">
    <property type="protein sequence ID" value="AHG65416.1"/>
    <property type="molecule type" value="Genomic_DNA"/>
</dbReference>
<evidence type="ECO:0000256" key="3">
    <source>
        <dbReference type="ARBA" id="ARBA00023163"/>
    </source>
</evidence>
<dbReference type="SMART" id="SM00345">
    <property type="entry name" value="HTH_GNTR"/>
    <property type="match status" value="1"/>
</dbReference>
<dbReference type="InterPro" id="IPR036388">
    <property type="entry name" value="WH-like_DNA-bd_sf"/>
</dbReference>
<dbReference type="SMART" id="SM00895">
    <property type="entry name" value="FCD"/>
    <property type="match status" value="1"/>
</dbReference>
<dbReference type="InterPro" id="IPR036390">
    <property type="entry name" value="WH_DNA-bd_sf"/>
</dbReference>
<dbReference type="HOGENOM" id="CLU_017584_5_4_4"/>
<keyword evidence="4" id="KW-0175">Coiled coil</keyword>
<reference evidence="7 8" key="1">
    <citation type="journal article" date="2014" name="Microbiology">
        <title>Unravelling the complete genome sequence of Advenella mimigardefordensis strain DPN7T and novel insights in the catabolism of the xenobiotic polythioester precursor 3,3'-dithiodipropionate.</title>
        <authorList>
            <person name="Wubbeler J.H."/>
            <person name="Hiessl S."/>
            <person name="Schuldes J."/>
            <person name="Thurmer A."/>
            <person name="Daniel R."/>
            <person name="Steinbuchel A."/>
        </authorList>
    </citation>
    <scope>NUCLEOTIDE SEQUENCE [LARGE SCALE GENOMIC DNA]</scope>
    <source>
        <strain evidence="8">DSM 17166 / LMG 22922 / DPN7</strain>
    </source>
</reference>
<proteinExistence type="predicted"/>
<dbReference type="Pfam" id="PF00392">
    <property type="entry name" value="GntR"/>
    <property type="match status" value="1"/>
</dbReference>
<dbReference type="InterPro" id="IPR008920">
    <property type="entry name" value="TF_FadR/GntR_C"/>
</dbReference>
<dbReference type="RefSeq" id="WP_025374093.1">
    <property type="nucleotide sequence ID" value="NZ_CP003915.1"/>
</dbReference>
<dbReference type="GO" id="GO:0003700">
    <property type="term" value="F:DNA-binding transcription factor activity"/>
    <property type="evidence" value="ECO:0007669"/>
    <property type="project" value="InterPro"/>
</dbReference>
<protein>
    <submittedName>
        <fullName evidence="7">Transcriptional regulator, GntR family</fullName>
    </submittedName>
</protein>
<feature type="region of interest" description="Disordered" evidence="5">
    <location>
        <begin position="1"/>
        <end position="20"/>
    </location>
</feature>
<keyword evidence="2" id="KW-0238">DNA-binding</keyword>
<accession>W0PFD8</accession>
<dbReference type="OrthoDB" id="8663149at2"/>
<dbReference type="Proteomes" id="UP000019095">
    <property type="component" value="Chromosome"/>
</dbReference>
<dbReference type="eggNOG" id="COG1802">
    <property type="taxonomic scope" value="Bacteria"/>
</dbReference>
<evidence type="ECO:0000256" key="2">
    <source>
        <dbReference type="ARBA" id="ARBA00023125"/>
    </source>
</evidence>
<keyword evidence="8" id="KW-1185">Reference proteome</keyword>
<evidence type="ECO:0000313" key="8">
    <source>
        <dbReference type="Proteomes" id="UP000019095"/>
    </source>
</evidence>
<dbReference type="PANTHER" id="PTHR43537:SF24">
    <property type="entry name" value="GLUCONATE OPERON TRANSCRIPTIONAL REPRESSOR"/>
    <property type="match status" value="1"/>
</dbReference>
<dbReference type="PATRIC" id="fig|1247726.3.peg.3709"/>
<dbReference type="PROSITE" id="PS50949">
    <property type="entry name" value="HTH_GNTR"/>
    <property type="match status" value="1"/>
</dbReference>
<evidence type="ECO:0000313" key="7">
    <source>
        <dbReference type="EMBL" id="AHG65416.1"/>
    </source>
</evidence>
<evidence type="ECO:0000256" key="5">
    <source>
        <dbReference type="SAM" id="MobiDB-lite"/>
    </source>
</evidence>
<keyword evidence="1" id="KW-0805">Transcription regulation</keyword>
<dbReference type="InterPro" id="IPR000524">
    <property type="entry name" value="Tscrpt_reg_HTH_GntR"/>
</dbReference>
<sequence>MNISSKIAGDESQAAGPDLKIGQKHSPLFAVIRDKLRERILSGEFQPGARLVEDKLSIEMAVSRIPVREALRALAAEGLVTIEPRKGASVSILSEETAYDMVEVRASLEGLNAKLAAQRRNEEAIKKLQLILEEGAAAVERDDMSTCRALNTQFHEHLAQVAGNAVLNELMRSLRDRTALVFAPSNMKRVKENWFDHSQILKAVIAGNGELASLLATQHVDNAARAYIEAREKTHQKANEA</sequence>
<gene>
    <name evidence="7" type="ORF">MIM_c33550</name>
</gene>
<evidence type="ECO:0000259" key="6">
    <source>
        <dbReference type="PROSITE" id="PS50949"/>
    </source>
</evidence>
<keyword evidence="3" id="KW-0804">Transcription</keyword>
<evidence type="ECO:0000256" key="4">
    <source>
        <dbReference type="SAM" id="Coils"/>
    </source>
</evidence>
<dbReference type="KEGG" id="amim:MIM_c33550"/>
<name>W0PFD8_ADVMD</name>
<dbReference type="Gene3D" id="1.10.10.10">
    <property type="entry name" value="Winged helix-like DNA-binding domain superfamily/Winged helix DNA-binding domain"/>
    <property type="match status" value="1"/>
</dbReference>
<evidence type="ECO:0000256" key="1">
    <source>
        <dbReference type="ARBA" id="ARBA00023015"/>
    </source>
</evidence>
<dbReference type="SUPFAM" id="SSF46785">
    <property type="entry name" value="Winged helix' DNA-binding domain"/>
    <property type="match status" value="1"/>
</dbReference>
<dbReference type="Pfam" id="PF07729">
    <property type="entry name" value="FCD"/>
    <property type="match status" value="1"/>
</dbReference>
<dbReference type="AlphaFoldDB" id="W0PFD8"/>